<evidence type="ECO:0000313" key="2">
    <source>
        <dbReference type="Proteomes" id="UP000807769"/>
    </source>
</evidence>
<gene>
    <name evidence="1" type="ORF">BJ212DRAFT_1303745</name>
</gene>
<organism evidence="1 2">
    <name type="scientific">Suillus subaureus</name>
    <dbReference type="NCBI Taxonomy" id="48587"/>
    <lineage>
        <taxon>Eukaryota</taxon>
        <taxon>Fungi</taxon>
        <taxon>Dikarya</taxon>
        <taxon>Basidiomycota</taxon>
        <taxon>Agaricomycotina</taxon>
        <taxon>Agaricomycetes</taxon>
        <taxon>Agaricomycetidae</taxon>
        <taxon>Boletales</taxon>
        <taxon>Suillineae</taxon>
        <taxon>Suillaceae</taxon>
        <taxon>Suillus</taxon>
    </lineage>
</organism>
<proteinExistence type="predicted"/>
<dbReference type="EMBL" id="JABBWG010000048">
    <property type="protein sequence ID" value="KAG1806078.1"/>
    <property type="molecule type" value="Genomic_DNA"/>
</dbReference>
<reference evidence="1" key="1">
    <citation type="journal article" date="2020" name="New Phytol.">
        <title>Comparative genomics reveals dynamic genome evolution in host specialist ectomycorrhizal fungi.</title>
        <authorList>
            <person name="Lofgren L.A."/>
            <person name="Nguyen N.H."/>
            <person name="Vilgalys R."/>
            <person name="Ruytinx J."/>
            <person name="Liao H.L."/>
            <person name="Branco S."/>
            <person name="Kuo A."/>
            <person name="LaButti K."/>
            <person name="Lipzen A."/>
            <person name="Andreopoulos W."/>
            <person name="Pangilinan J."/>
            <person name="Riley R."/>
            <person name="Hundley H."/>
            <person name="Na H."/>
            <person name="Barry K."/>
            <person name="Grigoriev I.V."/>
            <person name="Stajich J.E."/>
            <person name="Kennedy P.G."/>
        </authorList>
    </citation>
    <scope>NUCLEOTIDE SEQUENCE</scope>
    <source>
        <strain evidence="1">MN1</strain>
    </source>
</reference>
<comment type="caution">
    <text evidence="1">The sequence shown here is derived from an EMBL/GenBank/DDBJ whole genome shotgun (WGS) entry which is preliminary data.</text>
</comment>
<protein>
    <submittedName>
        <fullName evidence="1">Uncharacterized protein</fullName>
    </submittedName>
</protein>
<dbReference type="AlphaFoldDB" id="A0A9P7DYE2"/>
<keyword evidence="2" id="KW-1185">Reference proteome</keyword>
<dbReference type="RefSeq" id="XP_041187599.1">
    <property type="nucleotide sequence ID" value="XM_041333479.1"/>
</dbReference>
<sequence length="241" mass="26637">MTKYKFVKVLATASARERQHVIRVHLDKLHARSVCPSSRALTSIGCKGAHVERAEKNRTDSSAQVGYSTGMGHTAGMGVTGMAGTGTVSRCATRGRTVPVSAVYGSILPSRRHITITDYNSVIQQYKVSLPQRVQMLSSSLQPIADNVVKRVKLVLPQAKDDEADLNALKKTWRSVVYSFFKLDAVTVQYHDERLDLFDSMQALQAGYALFSRNSASVYAVIPAMDKLDNHMNNVETKEKF</sequence>
<evidence type="ECO:0000313" key="1">
    <source>
        <dbReference type="EMBL" id="KAG1806078.1"/>
    </source>
</evidence>
<dbReference type="Proteomes" id="UP000807769">
    <property type="component" value="Unassembled WGS sequence"/>
</dbReference>
<name>A0A9P7DYE2_9AGAM</name>
<dbReference type="GeneID" id="64627496"/>
<accession>A0A9P7DYE2</accession>